<dbReference type="CDD" id="cd10747">
    <property type="entry name" value="DnaJ_C"/>
    <property type="match status" value="1"/>
</dbReference>
<dbReference type="SUPFAM" id="SSF49493">
    <property type="entry name" value="HSP40/DnaJ peptide-binding domain"/>
    <property type="match status" value="2"/>
</dbReference>
<dbReference type="PANTHER" id="PTHR24078">
    <property type="entry name" value="DNAJ HOMOLOG SUBFAMILY C MEMBER"/>
    <property type="match status" value="1"/>
</dbReference>
<dbReference type="AlphaFoldDB" id="A0A835XYZ0"/>
<reference evidence="3" key="1">
    <citation type="journal article" date="2020" name="bioRxiv">
        <title>Comparative genomics of Chlamydomonas.</title>
        <authorList>
            <person name="Craig R.J."/>
            <person name="Hasan A.R."/>
            <person name="Ness R.W."/>
            <person name="Keightley P.D."/>
        </authorList>
    </citation>
    <scope>NUCLEOTIDE SEQUENCE</scope>
    <source>
        <strain evidence="3">CCAP 11/70</strain>
    </source>
</reference>
<protein>
    <recommendedName>
        <fullName evidence="2">J domain-containing protein</fullName>
    </recommendedName>
</protein>
<comment type="caution">
    <text evidence="3">The sequence shown here is derived from an EMBL/GenBank/DDBJ whole genome shotgun (WGS) entry which is preliminary data.</text>
</comment>
<evidence type="ECO:0000313" key="3">
    <source>
        <dbReference type="EMBL" id="KAG2492555.1"/>
    </source>
</evidence>
<dbReference type="SUPFAM" id="SSF46565">
    <property type="entry name" value="Chaperone J-domain"/>
    <property type="match status" value="1"/>
</dbReference>
<dbReference type="FunFam" id="2.60.260.20:FF:000006">
    <property type="entry name" value="DnaJ subfamily B member 13"/>
    <property type="match status" value="1"/>
</dbReference>
<proteinExistence type="predicted"/>
<dbReference type="OrthoDB" id="550424at2759"/>
<dbReference type="CDD" id="cd06257">
    <property type="entry name" value="DnaJ"/>
    <property type="match status" value="1"/>
</dbReference>
<dbReference type="PROSITE" id="PS50076">
    <property type="entry name" value="DNAJ_2"/>
    <property type="match status" value="1"/>
</dbReference>
<dbReference type="InterPro" id="IPR051339">
    <property type="entry name" value="DnaJ_subfamily_B"/>
</dbReference>
<dbReference type="InterPro" id="IPR002939">
    <property type="entry name" value="DnaJ_C"/>
</dbReference>
<dbReference type="PANTHER" id="PTHR24078:SF553">
    <property type="entry name" value="DNAJ HOMOLOG SUBFAMILY B MEMBER 5"/>
    <property type="match status" value="1"/>
</dbReference>
<dbReference type="Pfam" id="PF00226">
    <property type="entry name" value="DnaJ"/>
    <property type="match status" value="1"/>
</dbReference>
<keyword evidence="1" id="KW-0143">Chaperone</keyword>
<dbReference type="InterPro" id="IPR036869">
    <property type="entry name" value="J_dom_sf"/>
</dbReference>
<gene>
    <name evidence="3" type="ORF">HYH03_009217</name>
</gene>
<organism evidence="3 4">
    <name type="scientific">Edaphochlamys debaryana</name>
    <dbReference type="NCBI Taxonomy" id="47281"/>
    <lineage>
        <taxon>Eukaryota</taxon>
        <taxon>Viridiplantae</taxon>
        <taxon>Chlorophyta</taxon>
        <taxon>core chlorophytes</taxon>
        <taxon>Chlorophyceae</taxon>
        <taxon>CS clade</taxon>
        <taxon>Chlamydomonadales</taxon>
        <taxon>Chlamydomonadales incertae sedis</taxon>
        <taxon>Edaphochlamys</taxon>
    </lineage>
</organism>
<dbReference type="Proteomes" id="UP000612055">
    <property type="component" value="Unassembled WGS sequence"/>
</dbReference>
<evidence type="ECO:0000256" key="1">
    <source>
        <dbReference type="ARBA" id="ARBA00023186"/>
    </source>
</evidence>
<dbReference type="FunFam" id="2.60.260.20:FF:000002">
    <property type="entry name" value="Dnaj homolog subfamily b member"/>
    <property type="match status" value="1"/>
</dbReference>
<evidence type="ECO:0000259" key="2">
    <source>
        <dbReference type="PROSITE" id="PS50076"/>
    </source>
</evidence>
<dbReference type="Gene3D" id="1.10.287.110">
    <property type="entry name" value="DnaJ domain"/>
    <property type="match status" value="1"/>
</dbReference>
<dbReference type="SMART" id="SM00271">
    <property type="entry name" value="DnaJ"/>
    <property type="match status" value="1"/>
</dbReference>
<dbReference type="Gene3D" id="2.60.260.20">
    <property type="entry name" value="Urease metallochaperone UreE, N-terminal domain"/>
    <property type="match status" value="2"/>
</dbReference>
<keyword evidence="4" id="KW-1185">Reference proteome</keyword>
<dbReference type="InterPro" id="IPR001623">
    <property type="entry name" value="DnaJ_domain"/>
</dbReference>
<sequence length="336" mass="36614">MGKDYYQILGVQKGADDNELKKAYRKLAMKWHPDKNPDNKDEAAAKFKEVSEAYEVLTDPDKREVYDRYGEEGLKNGMGGAGGGPGGPGMNFRRPEDIFAELFGGRSPFSMDEDDMGGGFGSFGGGMGGGFPFGAFGGMGGFPGGMGGMGGMPRRPSGPVKGKPIEHKLGMSLEELYAGTTKKMKINRKVKGRPQEEILEIQIKPGWKKGTKITFTEKGDEEPGVIASDIVFVLDEKSHARFRRDGSDLHYTAVVSLVDALCGVNLQIPHLDGSTVEYSTKDVIRPGEAKIVRGKGMPVTKEPGTYGNLIIKFEVRFPRELSDPVKQRLRDTLPQS</sequence>
<name>A0A835XYZ0_9CHLO</name>
<dbReference type="EMBL" id="JAEHOE010000044">
    <property type="protein sequence ID" value="KAG2492555.1"/>
    <property type="molecule type" value="Genomic_DNA"/>
</dbReference>
<evidence type="ECO:0000313" key="4">
    <source>
        <dbReference type="Proteomes" id="UP000612055"/>
    </source>
</evidence>
<dbReference type="Pfam" id="PF01556">
    <property type="entry name" value="DnaJ_C"/>
    <property type="match status" value="1"/>
</dbReference>
<dbReference type="GO" id="GO:0051082">
    <property type="term" value="F:unfolded protein binding"/>
    <property type="evidence" value="ECO:0007669"/>
    <property type="project" value="InterPro"/>
</dbReference>
<dbReference type="GO" id="GO:0006457">
    <property type="term" value="P:protein folding"/>
    <property type="evidence" value="ECO:0007669"/>
    <property type="project" value="InterPro"/>
</dbReference>
<feature type="domain" description="J" evidence="2">
    <location>
        <begin position="4"/>
        <end position="70"/>
    </location>
</feature>
<accession>A0A835XYZ0</accession>
<dbReference type="PRINTS" id="PR00625">
    <property type="entry name" value="JDOMAIN"/>
</dbReference>
<dbReference type="FunFam" id="1.10.287.110:FF:000072">
    <property type="entry name" value="DnaJ family protein"/>
    <property type="match status" value="1"/>
</dbReference>
<dbReference type="InterPro" id="IPR018253">
    <property type="entry name" value="DnaJ_domain_CS"/>
</dbReference>
<dbReference type="PROSITE" id="PS00636">
    <property type="entry name" value="DNAJ_1"/>
    <property type="match status" value="1"/>
</dbReference>
<dbReference type="GO" id="GO:0051087">
    <property type="term" value="F:protein-folding chaperone binding"/>
    <property type="evidence" value="ECO:0007669"/>
    <property type="project" value="TreeGrafter"/>
</dbReference>
<dbReference type="InterPro" id="IPR008971">
    <property type="entry name" value="HSP40/DnaJ_pept-bd"/>
</dbReference>
<dbReference type="GO" id="GO:0005829">
    <property type="term" value="C:cytosol"/>
    <property type="evidence" value="ECO:0007669"/>
    <property type="project" value="TreeGrafter"/>
</dbReference>